<dbReference type="EMBL" id="WOCE01000025">
    <property type="protein sequence ID" value="KAE9585053.1"/>
    <property type="molecule type" value="Genomic_DNA"/>
</dbReference>
<gene>
    <name evidence="1" type="ORF">Lalb_Chr25g0284921</name>
</gene>
<accession>A0A6A4MVC5</accession>
<reference evidence="2" key="1">
    <citation type="journal article" date="2020" name="Nat. Commun.">
        <title>Genome sequence of the cluster root forming white lupin.</title>
        <authorList>
            <person name="Hufnagel B."/>
            <person name="Marques A."/>
            <person name="Soriano A."/>
            <person name="Marques L."/>
            <person name="Divol F."/>
            <person name="Doumas P."/>
            <person name="Sallet E."/>
            <person name="Mancinotti D."/>
            <person name="Carrere S."/>
            <person name="Marande W."/>
            <person name="Arribat S."/>
            <person name="Keller J."/>
            <person name="Huneau C."/>
            <person name="Blein T."/>
            <person name="Aime D."/>
            <person name="Laguerre M."/>
            <person name="Taylor J."/>
            <person name="Schubert V."/>
            <person name="Nelson M."/>
            <person name="Geu-Flores F."/>
            <person name="Crespi M."/>
            <person name="Gallardo-Guerrero K."/>
            <person name="Delaux P.-M."/>
            <person name="Salse J."/>
            <person name="Berges H."/>
            <person name="Guyot R."/>
            <person name="Gouzy J."/>
            <person name="Peret B."/>
        </authorList>
    </citation>
    <scope>NUCLEOTIDE SEQUENCE [LARGE SCALE GENOMIC DNA]</scope>
    <source>
        <strain evidence="2">cv. Amiga</strain>
    </source>
</reference>
<organism evidence="1 2">
    <name type="scientific">Lupinus albus</name>
    <name type="common">White lupine</name>
    <name type="synonym">Lupinus termis</name>
    <dbReference type="NCBI Taxonomy" id="3870"/>
    <lineage>
        <taxon>Eukaryota</taxon>
        <taxon>Viridiplantae</taxon>
        <taxon>Streptophyta</taxon>
        <taxon>Embryophyta</taxon>
        <taxon>Tracheophyta</taxon>
        <taxon>Spermatophyta</taxon>
        <taxon>Magnoliopsida</taxon>
        <taxon>eudicotyledons</taxon>
        <taxon>Gunneridae</taxon>
        <taxon>Pentapetalae</taxon>
        <taxon>rosids</taxon>
        <taxon>fabids</taxon>
        <taxon>Fabales</taxon>
        <taxon>Fabaceae</taxon>
        <taxon>Papilionoideae</taxon>
        <taxon>50 kb inversion clade</taxon>
        <taxon>genistoids sensu lato</taxon>
        <taxon>core genistoids</taxon>
        <taxon>Genisteae</taxon>
        <taxon>Lupinus</taxon>
    </lineage>
</organism>
<keyword evidence="2" id="KW-1185">Reference proteome</keyword>
<dbReference type="OrthoDB" id="21254at2759"/>
<evidence type="ECO:0000313" key="2">
    <source>
        <dbReference type="Proteomes" id="UP000447434"/>
    </source>
</evidence>
<comment type="caution">
    <text evidence="1">The sequence shown here is derived from an EMBL/GenBank/DDBJ whole genome shotgun (WGS) entry which is preliminary data.</text>
</comment>
<evidence type="ECO:0000313" key="1">
    <source>
        <dbReference type="EMBL" id="KAE9585053.1"/>
    </source>
</evidence>
<protein>
    <submittedName>
        <fullName evidence="1">Uncharacterized protein</fullName>
    </submittedName>
</protein>
<name>A0A6A4MVC5_LUPAL</name>
<sequence length="108" mass="12356">MNVVFQRVYHPQLSLRHYIHATISGLLPFLQKVDGTWEITVYFRPFLEYGSGKGSDLWIPTDTTVATAPLITNIKSMSSEPLCLQLYLEHPSLSESRMDALTRHPMHI</sequence>
<proteinExistence type="predicted"/>
<dbReference type="AlphaFoldDB" id="A0A6A4MVC5"/>
<dbReference type="Proteomes" id="UP000447434">
    <property type="component" value="Chromosome 25"/>
</dbReference>